<keyword evidence="4" id="KW-0812">Transmembrane</keyword>
<comment type="caution">
    <text evidence="8">The sequence shown here is derived from an EMBL/GenBank/DDBJ whole genome shotgun (WGS) entry which is preliminary data.</text>
</comment>
<dbReference type="Gene3D" id="3.40.720.10">
    <property type="entry name" value="Alkaline Phosphatase, subunit A"/>
    <property type="match status" value="1"/>
</dbReference>
<keyword evidence="6" id="KW-0472">Membrane</keyword>
<accession>A0ABU6GS47</accession>
<comment type="pathway">
    <text evidence="2">Cell wall biogenesis; lipoteichoic acid biosynthesis.</text>
</comment>
<dbReference type="Pfam" id="PF00884">
    <property type="entry name" value="Sulfatase"/>
    <property type="match status" value="1"/>
</dbReference>
<dbReference type="EMBL" id="JARLKZ010000016">
    <property type="protein sequence ID" value="MEC0242584.1"/>
    <property type="molecule type" value="Genomic_DNA"/>
</dbReference>
<evidence type="ECO:0000259" key="7">
    <source>
        <dbReference type="Pfam" id="PF00884"/>
    </source>
</evidence>
<evidence type="ECO:0000256" key="2">
    <source>
        <dbReference type="ARBA" id="ARBA00004936"/>
    </source>
</evidence>
<evidence type="ECO:0000256" key="3">
    <source>
        <dbReference type="ARBA" id="ARBA00022475"/>
    </source>
</evidence>
<evidence type="ECO:0000313" key="9">
    <source>
        <dbReference type="Proteomes" id="UP001344632"/>
    </source>
</evidence>
<dbReference type="RefSeq" id="WP_326090355.1">
    <property type="nucleotide sequence ID" value="NZ_JARLKZ010000016.1"/>
</dbReference>
<evidence type="ECO:0000256" key="6">
    <source>
        <dbReference type="ARBA" id="ARBA00023136"/>
    </source>
</evidence>
<dbReference type="InterPro" id="IPR050448">
    <property type="entry name" value="OpgB/LTA_synthase_biosynth"/>
</dbReference>
<sequence length="470" mass="54188">MRRIKVKITAGILLILITAICTVAYLGRHDDEQSHKSPQKQLAIKKLKEKEIILKTQNHLNQAYPYHQNQTVGRKTYFGLGRGYNLIMVQLESIQNFVLHSSIQGQEVTPVMNKLATESLYFPYIFQQIGIGNTSDAEFISNTSIYPIGSNPMSSKFGNRKLSSMARLMKTRNYTTSTFHVNDVSYWDRNQLYPALGFDTYYDRPYFQQEKFNKFGASDEELYRVGVNKLKTLSTHRKKFYSQFVTVSSHSPFVIPKDRRRLQLPQKLSDNRLENYLVAINYADYALGTFIDGLKKEGLWDKTVFIVYGDHFGLHKKYHDPKEINEALGIPYHKQISTFNVPVIIHLPEQLSGKVINRTGGQVDILPTVANIMGIDLKREGFTAFGHDLLNVGHNIVGMRYYLPTGSFFNDEILFVPGKEGFRDGAATSIRTLKSVKDITPYKFEYEYIMQWMKLSDRYVKHLPVRQDKQ</sequence>
<dbReference type="SUPFAM" id="SSF53649">
    <property type="entry name" value="Alkaline phosphatase-like"/>
    <property type="match status" value="1"/>
</dbReference>
<dbReference type="PANTHER" id="PTHR47371">
    <property type="entry name" value="LIPOTEICHOIC ACID SYNTHASE"/>
    <property type="match status" value="1"/>
</dbReference>
<organism evidence="8 9">
    <name type="scientific">Paenibacillus dokdonensis</name>
    <dbReference type="NCBI Taxonomy" id="2567944"/>
    <lineage>
        <taxon>Bacteria</taxon>
        <taxon>Bacillati</taxon>
        <taxon>Bacillota</taxon>
        <taxon>Bacilli</taxon>
        <taxon>Bacillales</taxon>
        <taxon>Paenibacillaceae</taxon>
        <taxon>Paenibacillus</taxon>
    </lineage>
</organism>
<dbReference type="CDD" id="cd16015">
    <property type="entry name" value="LTA_synthase"/>
    <property type="match status" value="1"/>
</dbReference>
<keyword evidence="9" id="KW-1185">Reference proteome</keyword>
<evidence type="ECO:0000256" key="4">
    <source>
        <dbReference type="ARBA" id="ARBA00022692"/>
    </source>
</evidence>
<evidence type="ECO:0000256" key="1">
    <source>
        <dbReference type="ARBA" id="ARBA00004651"/>
    </source>
</evidence>
<keyword evidence="5" id="KW-1133">Transmembrane helix</keyword>
<dbReference type="Proteomes" id="UP001344632">
    <property type="component" value="Unassembled WGS sequence"/>
</dbReference>
<protein>
    <submittedName>
        <fullName evidence="8">LTA synthase family protein</fullName>
    </submittedName>
</protein>
<keyword evidence="3" id="KW-1003">Cell membrane</keyword>
<evidence type="ECO:0000313" key="8">
    <source>
        <dbReference type="EMBL" id="MEC0242584.1"/>
    </source>
</evidence>
<proteinExistence type="predicted"/>
<dbReference type="InterPro" id="IPR000917">
    <property type="entry name" value="Sulfatase_N"/>
</dbReference>
<dbReference type="PANTHER" id="PTHR47371:SF3">
    <property type="entry name" value="PHOSPHOGLYCEROL TRANSFERASE I"/>
    <property type="match status" value="1"/>
</dbReference>
<gene>
    <name evidence="8" type="ORF">P4H66_22480</name>
</gene>
<dbReference type="InterPro" id="IPR017850">
    <property type="entry name" value="Alkaline_phosphatase_core_sf"/>
</dbReference>
<feature type="domain" description="Sulfatase N-terminal" evidence="7">
    <location>
        <begin position="85"/>
        <end position="375"/>
    </location>
</feature>
<reference evidence="8 9" key="1">
    <citation type="submission" date="2023-03" db="EMBL/GenBank/DDBJ databases">
        <title>Bacillus Genome Sequencing.</title>
        <authorList>
            <person name="Dunlap C."/>
        </authorList>
    </citation>
    <scope>NUCLEOTIDE SEQUENCE [LARGE SCALE GENOMIC DNA]</scope>
    <source>
        <strain evidence="8 9">BD-525</strain>
    </source>
</reference>
<dbReference type="Gene3D" id="3.30.1120.170">
    <property type="match status" value="1"/>
</dbReference>
<name>A0ABU6GS47_9BACL</name>
<comment type="subcellular location">
    <subcellularLocation>
        <location evidence="1">Cell membrane</location>
        <topology evidence="1">Multi-pass membrane protein</topology>
    </subcellularLocation>
</comment>
<evidence type="ECO:0000256" key="5">
    <source>
        <dbReference type="ARBA" id="ARBA00022989"/>
    </source>
</evidence>